<accession>A0A0A9CVZ6</accession>
<sequence>MREMMVVPCTVAAAVARRKRLTSIEPLIYRERFVLLLLLLVRVIPFCIFFLSIISSSLFLLM</sequence>
<evidence type="ECO:0000256" key="1">
    <source>
        <dbReference type="SAM" id="Phobius"/>
    </source>
</evidence>
<keyword evidence="1" id="KW-1133">Transmembrane helix</keyword>
<reference evidence="2" key="1">
    <citation type="submission" date="2014-09" db="EMBL/GenBank/DDBJ databases">
        <authorList>
            <person name="Magalhaes I.L.F."/>
            <person name="Oliveira U."/>
            <person name="Santos F.R."/>
            <person name="Vidigal T.H.D.A."/>
            <person name="Brescovit A.D."/>
            <person name="Santos A.J."/>
        </authorList>
    </citation>
    <scope>NUCLEOTIDE SEQUENCE</scope>
    <source>
        <tissue evidence="2">Shoot tissue taken approximately 20 cm above the soil surface</tissue>
    </source>
</reference>
<name>A0A0A9CVZ6_ARUDO</name>
<keyword evidence="1" id="KW-0472">Membrane</keyword>
<dbReference type="EMBL" id="GBRH01222253">
    <property type="protein sequence ID" value="JAD75642.1"/>
    <property type="molecule type" value="Transcribed_RNA"/>
</dbReference>
<reference evidence="2" key="2">
    <citation type="journal article" date="2015" name="Data Brief">
        <title>Shoot transcriptome of the giant reed, Arundo donax.</title>
        <authorList>
            <person name="Barrero R.A."/>
            <person name="Guerrero F.D."/>
            <person name="Moolhuijzen P."/>
            <person name="Goolsby J.A."/>
            <person name="Tidwell J."/>
            <person name="Bellgard S.E."/>
            <person name="Bellgard M.I."/>
        </authorList>
    </citation>
    <scope>NUCLEOTIDE SEQUENCE</scope>
    <source>
        <tissue evidence="2">Shoot tissue taken approximately 20 cm above the soil surface</tissue>
    </source>
</reference>
<keyword evidence="1" id="KW-0812">Transmembrane</keyword>
<proteinExistence type="predicted"/>
<dbReference type="AlphaFoldDB" id="A0A0A9CVZ6"/>
<organism evidence="2">
    <name type="scientific">Arundo donax</name>
    <name type="common">Giant reed</name>
    <name type="synonym">Donax arundinaceus</name>
    <dbReference type="NCBI Taxonomy" id="35708"/>
    <lineage>
        <taxon>Eukaryota</taxon>
        <taxon>Viridiplantae</taxon>
        <taxon>Streptophyta</taxon>
        <taxon>Embryophyta</taxon>
        <taxon>Tracheophyta</taxon>
        <taxon>Spermatophyta</taxon>
        <taxon>Magnoliopsida</taxon>
        <taxon>Liliopsida</taxon>
        <taxon>Poales</taxon>
        <taxon>Poaceae</taxon>
        <taxon>PACMAD clade</taxon>
        <taxon>Arundinoideae</taxon>
        <taxon>Arundineae</taxon>
        <taxon>Arundo</taxon>
    </lineage>
</organism>
<evidence type="ECO:0000313" key="2">
    <source>
        <dbReference type="EMBL" id="JAD75642.1"/>
    </source>
</evidence>
<feature type="transmembrane region" description="Helical" evidence="1">
    <location>
        <begin position="34"/>
        <end position="61"/>
    </location>
</feature>
<protein>
    <submittedName>
        <fullName evidence="2">Uncharacterized protein</fullName>
    </submittedName>
</protein>